<dbReference type="Pfam" id="PF11185">
    <property type="entry name" value="DUF2971"/>
    <property type="match status" value="1"/>
</dbReference>
<reference evidence="1" key="2">
    <citation type="submission" date="2020-09" db="EMBL/GenBank/DDBJ databases">
        <authorList>
            <person name="Sun Q."/>
            <person name="Zhou Y."/>
        </authorList>
    </citation>
    <scope>NUCLEOTIDE SEQUENCE</scope>
    <source>
        <strain evidence="1">CGMCC 1.15762</strain>
    </source>
</reference>
<sequence length="174" mass="20001">MAQIVTYARPSRLFRYRRIDKETIDRELKAIEEGYIFCAGHTTLNDPMEGGHRLSTMLSKGRSSQAVKAKVEQAVGSMGIASFSEIKNHETMWAHYANNFKGICISYRTISLISGLASDIDIVKMNYSEDPPVLLRNSETPEERAKLSLSYKTLRWSQEREWRVFSINQGKQRY</sequence>
<dbReference type="Proteomes" id="UP000617145">
    <property type="component" value="Unassembled WGS sequence"/>
</dbReference>
<accession>A0A8J2ZN93</accession>
<proteinExistence type="predicted"/>
<dbReference type="EMBL" id="BMJV01000008">
    <property type="protein sequence ID" value="GGG83013.1"/>
    <property type="molecule type" value="Genomic_DNA"/>
</dbReference>
<keyword evidence="2" id="KW-1185">Reference proteome</keyword>
<evidence type="ECO:0008006" key="3">
    <source>
        <dbReference type="Google" id="ProtNLM"/>
    </source>
</evidence>
<reference evidence="1" key="1">
    <citation type="journal article" date="2014" name="Int. J. Syst. Evol. Microbiol.">
        <title>Complete genome sequence of Corynebacterium casei LMG S-19264T (=DSM 44701T), isolated from a smear-ripened cheese.</title>
        <authorList>
            <consortium name="US DOE Joint Genome Institute (JGI-PGF)"/>
            <person name="Walter F."/>
            <person name="Albersmeier A."/>
            <person name="Kalinowski J."/>
            <person name="Ruckert C."/>
        </authorList>
    </citation>
    <scope>NUCLEOTIDE SEQUENCE</scope>
    <source>
        <strain evidence="1">CGMCC 1.15762</strain>
    </source>
</reference>
<comment type="caution">
    <text evidence="1">The sequence shown here is derived from an EMBL/GenBank/DDBJ whole genome shotgun (WGS) entry which is preliminary data.</text>
</comment>
<dbReference type="AlphaFoldDB" id="A0A8J2ZN93"/>
<evidence type="ECO:0000313" key="2">
    <source>
        <dbReference type="Proteomes" id="UP000617145"/>
    </source>
</evidence>
<organism evidence="1 2">
    <name type="scientific">Salipiger pallidus</name>
    <dbReference type="NCBI Taxonomy" id="1775170"/>
    <lineage>
        <taxon>Bacteria</taxon>
        <taxon>Pseudomonadati</taxon>
        <taxon>Pseudomonadota</taxon>
        <taxon>Alphaproteobacteria</taxon>
        <taxon>Rhodobacterales</taxon>
        <taxon>Roseobacteraceae</taxon>
        <taxon>Salipiger</taxon>
    </lineage>
</organism>
<gene>
    <name evidence="1" type="ORF">GCM10011415_36000</name>
</gene>
<name>A0A8J2ZN93_9RHOB</name>
<protein>
    <recommendedName>
        <fullName evidence="3">DUF2971 domain-containing protein</fullName>
    </recommendedName>
</protein>
<evidence type="ECO:0000313" key="1">
    <source>
        <dbReference type="EMBL" id="GGG83013.1"/>
    </source>
</evidence>
<dbReference type="InterPro" id="IPR021352">
    <property type="entry name" value="DUF2971"/>
</dbReference>